<keyword evidence="3" id="KW-1185">Reference proteome</keyword>
<dbReference type="Pfam" id="PF01663">
    <property type="entry name" value="Phosphodiest"/>
    <property type="match status" value="1"/>
</dbReference>
<dbReference type="InterPro" id="IPR002591">
    <property type="entry name" value="Phosphodiest/P_Trfase"/>
</dbReference>
<dbReference type="SUPFAM" id="SSF53649">
    <property type="entry name" value="Alkaline phosphatase-like"/>
    <property type="match status" value="1"/>
</dbReference>
<reference evidence="2 3" key="1">
    <citation type="submission" date="2019-12" db="EMBL/GenBank/DDBJ databases">
        <title>Isolation and characterization of three novel carbon monoxide-oxidizing members of Halobacteria from salione crusts and soils.</title>
        <authorList>
            <person name="Myers M.R."/>
            <person name="King G.M."/>
        </authorList>
    </citation>
    <scope>NUCLEOTIDE SEQUENCE [LARGE SCALE GENOMIC DNA]</scope>
    <source>
        <strain evidence="2 3">WSA2</strain>
    </source>
</reference>
<dbReference type="EMBL" id="WUUS01000006">
    <property type="protein sequence ID" value="MXR41853.1"/>
    <property type="molecule type" value="Genomic_DNA"/>
</dbReference>
<dbReference type="PANTHER" id="PTHR10151">
    <property type="entry name" value="ECTONUCLEOTIDE PYROPHOSPHATASE/PHOSPHODIESTERASE"/>
    <property type="match status" value="1"/>
</dbReference>
<proteinExistence type="predicted"/>
<feature type="region of interest" description="Disordered" evidence="1">
    <location>
        <begin position="481"/>
        <end position="516"/>
    </location>
</feature>
<accession>A0A6B0SZ50</accession>
<evidence type="ECO:0000313" key="2">
    <source>
        <dbReference type="EMBL" id="MXR41853.1"/>
    </source>
</evidence>
<dbReference type="InterPro" id="IPR017850">
    <property type="entry name" value="Alkaline_phosphatase_core_sf"/>
</dbReference>
<dbReference type="GO" id="GO:0016787">
    <property type="term" value="F:hydrolase activity"/>
    <property type="evidence" value="ECO:0007669"/>
    <property type="project" value="UniProtKB-ARBA"/>
</dbReference>
<dbReference type="Proteomes" id="UP000437065">
    <property type="component" value="Unassembled WGS sequence"/>
</dbReference>
<evidence type="ECO:0000313" key="3">
    <source>
        <dbReference type="Proteomes" id="UP000437065"/>
    </source>
</evidence>
<dbReference type="PANTHER" id="PTHR10151:SF120">
    <property type="entry name" value="BIS(5'-ADENOSYL)-TRIPHOSPHATASE"/>
    <property type="match status" value="1"/>
</dbReference>
<dbReference type="RefSeq" id="WP_159667024.1">
    <property type="nucleotide sequence ID" value="NZ_WUUS01000006.1"/>
</dbReference>
<name>A0A6B0SZ50_9EURY</name>
<evidence type="ECO:0000256" key="1">
    <source>
        <dbReference type="SAM" id="MobiDB-lite"/>
    </source>
</evidence>
<sequence>MTTVTLGLDGGSFELIEPWLQNNKLPNIEYIQRKGTAGDMQSCVPPVTCPNWQCYATGQNPGKLGVFWWETIDREKHNIRNTSRIENFDGEPFWRRLNHDVAVINLPTSYPPPDVNGIHISGGPGAEQTGFTSPASLESKLRDEYDYQVHPEQISLLSKDNPDSPCVDEIYRLIDQRFDVLLDELATGEYEYIHLTVFYLNMLQHFYWDDPVVEKAWQRIDDRVGELLEADELNRLLVMSDHGSNETKIEFHINTWLKQQGYLITTDSSTDWLSRLGITRERIRPFLGKLGIEWWLRQFIPDRVQDMLPSEDGRIKKSGKESVIDWDQSTAVASGQGPLYVLSDDPTEHERIRSELIEALDGLVDDQGTTVVSEALPAASVYNGPYLDEGPDIILRQAPNVHIDGSIGADSVFDDPDTWRGENKETGFFMAYGDDFVTDSFSSEMHILDIAPTILHLHGEDIPTFFDGTVRSELFAAGSDAADREPNRVTASDEIDQRAVDRTGSVSDRLEDLGYK</sequence>
<protein>
    <submittedName>
        <fullName evidence="2">Nucleotide pyrophosphatase</fullName>
    </submittedName>
</protein>
<dbReference type="OrthoDB" id="198670at2157"/>
<gene>
    <name evidence="2" type="ORF">GRX01_10960</name>
</gene>
<organism evidence="2 3">
    <name type="scientific">Halobaculum saliterrae</name>
    <dbReference type="NCBI Taxonomy" id="2073113"/>
    <lineage>
        <taxon>Archaea</taxon>
        <taxon>Methanobacteriati</taxon>
        <taxon>Methanobacteriota</taxon>
        <taxon>Stenosarchaea group</taxon>
        <taxon>Halobacteria</taxon>
        <taxon>Halobacteriales</taxon>
        <taxon>Haloferacaceae</taxon>
        <taxon>Halobaculum</taxon>
    </lineage>
</organism>
<comment type="caution">
    <text evidence="2">The sequence shown here is derived from an EMBL/GenBank/DDBJ whole genome shotgun (WGS) entry which is preliminary data.</text>
</comment>
<dbReference type="Gene3D" id="3.40.720.10">
    <property type="entry name" value="Alkaline Phosphatase, subunit A"/>
    <property type="match status" value="1"/>
</dbReference>
<dbReference type="AlphaFoldDB" id="A0A6B0SZ50"/>